<reference evidence="1 2" key="1">
    <citation type="journal article" date="2012" name="Stand. Genomic Sci.">
        <title>Complete genome sequence of Halopiger xanaduensis type strain (SH-6(T)).</title>
        <authorList>
            <person name="Anderson I."/>
            <person name="Tindall B.J."/>
            <person name="Rohde M."/>
            <person name="Lucas S."/>
            <person name="Han J."/>
            <person name="Lapidus A."/>
            <person name="Cheng J.F."/>
            <person name="Goodwin L."/>
            <person name="Pitluck S."/>
            <person name="Peters L."/>
            <person name="Pati A."/>
            <person name="Mikhailova N."/>
            <person name="Pagani I."/>
            <person name="Teshima H."/>
            <person name="Han C."/>
            <person name="Tapia R."/>
            <person name="Land M."/>
            <person name="Woyke T."/>
            <person name="Klenk H.P."/>
            <person name="Kyrpides N."/>
            <person name="Ivanova N."/>
        </authorList>
    </citation>
    <scope>NUCLEOTIDE SEQUENCE [LARGE SCALE GENOMIC DNA]</scope>
    <source>
        <strain evidence="2">DSM 18323 / JCM 14033 / SH-6</strain>
    </source>
</reference>
<dbReference type="AlphaFoldDB" id="F8D4M5"/>
<keyword evidence="2" id="KW-1185">Reference proteome</keyword>
<dbReference type="KEGG" id="hxa:Halxa_1724"/>
<evidence type="ECO:0000313" key="2">
    <source>
        <dbReference type="Proteomes" id="UP000006794"/>
    </source>
</evidence>
<proteinExistence type="predicted"/>
<dbReference type="Proteomes" id="UP000006794">
    <property type="component" value="Chromosome"/>
</dbReference>
<name>F8D4M5_HALXS</name>
<dbReference type="HOGENOM" id="CLU_2091267_0_0_2"/>
<dbReference type="eggNOG" id="arCOG11389">
    <property type="taxonomic scope" value="Archaea"/>
</dbReference>
<sequence length="116" mass="11918">MEFAVSRAGTAHVTLHGGADATACADARTEFATTLERLEADGAIADWEIADADVYEHPAAPFDPYTIALEFTVSVTVEADDAETASEIGAETIGDVLERADLSAVSFATAPAASAA</sequence>
<organism evidence="1 2">
    <name type="scientific">Halopiger xanaduensis (strain DSM 18323 / JCM 14033 / SH-6)</name>
    <dbReference type="NCBI Taxonomy" id="797210"/>
    <lineage>
        <taxon>Archaea</taxon>
        <taxon>Methanobacteriati</taxon>
        <taxon>Methanobacteriota</taxon>
        <taxon>Stenosarchaea group</taxon>
        <taxon>Halobacteria</taxon>
        <taxon>Halobacteriales</taxon>
        <taxon>Natrialbaceae</taxon>
        <taxon>Halopiger</taxon>
    </lineage>
</organism>
<gene>
    <name evidence="1" type="ordered locus">Halxa_1724</name>
</gene>
<protein>
    <submittedName>
        <fullName evidence="1">Uncharacterized protein</fullName>
    </submittedName>
</protein>
<dbReference type="RefSeq" id="WP_013879247.1">
    <property type="nucleotide sequence ID" value="NC_015666.1"/>
</dbReference>
<evidence type="ECO:0000313" key="1">
    <source>
        <dbReference type="EMBL" id="AEH36353.1"/>
    </source>
</evidence>
<accession>F8D4M5</accession>
<dbReference type="EMBL" id="CP002839">
    <property type="protein sequence ID" value="AEH36353.1"/>
    <property type="molecule type" value="Genomic_DNA"/>
</dbReference>
<dbReference type="GeneID" id="10796690"/>
<dbReference type="OrthoDB" id="205223at2157"/>
<dbReference type="STRING" id="797210.Halxa_1724"/>